<organism evidence="3 4">
    <name type="scientific">Aureimonas glaciei</name>
    <dbReference type="NCBI Taxonomy" id="1776957"/>
    <lineage>
        <taxon>Bacteria</taxon>
        <taxon>Pseudomonadati</taxon>
        <taxon>Pseudomonadota</taxon>
        <taxon>Alphaproteobacteria</taxon>
        <taxon>Hyphomicrobiales</taxon>
        <taxon>Aurantimonadaceae</taxon>
        <taxon>Aureimonas</taxon>
    </lineage>
</organism>
<dbReference type="Gene3D" id="3.40.50.410">
    <property type="entry name" value="von Willebrand factor, type A domain"/>
    <property type="match status" value="1"/>
</dbReference>
<reference evidence="3" key="2">
    <citation type="submission" date="2020-09" db="EMBL/GenBank/DDBJ databases">
        <authorList>
            <person name="Sun Q."/>
            <person name="Zhou Y."/>
        </authorList>
    </citation>
    <scope>NUCLEOTIDE SEQUENCE</scope>
    <source>
        <strain evidence="3">CGMCC 1.15493</strain>
    </source>
</reference>
<name>A0A916XYD2_9HYPH</name>
<evidence type="ECO:0000259" key="2">
    <source>
        <dbReference type="PROSITE" id="PS50234"/>
    </source>
</evidence>
<accession>A0A916XYD2</accession>
<keyword evidence="1" id="KW-0812">Transmembrane</keyword>
<feature type="transmembrane region" description="Helical" evidence="1">
    <location>
        <begin position="6"/>
        <end position="24"/>
    </location>
</feature>
<proteinExistence type="predicted"/>
<feature type="transmembrane region" description="Helical" evidence="1">
    <location>
        <begin position="300"/>
        <end position="318"/>
    </location>
</feature>
<dbReference type="RefSeq" id="WP_188851027.1">
    <property type="nucleotide sequence ID" value="NZ_BMJJ01000005.1"/>
</dbReference>
<dbReference type="Pfam" id="PF00092">
    <property type="entry name" value="VWA"/>
    <property type="match status" value="1"/>
</dbReference>
<comment type="caution">
    <text evidence="3">The sequence shown here is derived from an EMBL/GenBank/DDBJ whole genome shotgun (WGS) entry which is preliminary data.</text>
</comment>
<dbReference type="SUPFAM" id="SSF53300">
    <property type="entry name" value="vWA-like"/>
    <property type="match status" value="1"/>
</dbReference>
<evidence type="ECO:0000313" key="4">
    <source>
        <dbReference type="Proteomes" id="UP000613160"/>
    </source>
</evidence>
<dbReference type="PROSITE" id="PS50234">
    <property type="entry name" value="VWFA"/>
    <property type="match status" value="1"/>
</dbReference>
<dbReference type="SMART" id="SM00327">
    <property type="entry name" value="VWA"/>
    <property type="match status" value="1"/>
</dbReference>
<keyword evidence="1" id="KW-1133">Transmembrane helix</keyword>
<gene>
    <name evidence="3" type="ORF">GCM10011335_25000</name>
</gene>
<protein>
    <submittedName>
        <fullName evidence="3">VWA domain-containing protein</fullName>
    </submittedName>
</protein>
<dbReference type="InterPro" id="IPR002035">
    <property type="entry name" value="VWF_A"/>
</dbReference>
<feature type="domain" description="VWFA" evidence="2">
    <location>
        <begin position="94"/>
        <end position="281"/>
    </location>
</feature>
<reference evidence="3" key="1">
    <citation type="journal article" date="2014" name="Int. J. Syst. Evol. Microbiol.">
        <title>Complete genome sequence of Corynebacterium casei LMG S-19264T (=DSM 44701T), isolated from a smear-ripened cheese.</title>
        <authorList>
            <consortium name="US DOE Joint Genome Institute (JGI-PGF)"/>
            <person name="Walter F."/>
            <person name="Albersmeier A."/>
            <person name="Kalinowski J."/>
            <person name="Ruckert C."/>
        </authorList>
    </citation>
    <scope>NUCLEOTIDE SEQUENCE</scope>
    <source>
        <strain evidence="3">CGMCC 1.15493</strain>
    </source>
</reference>
<evidence type="ECO:0000313" key="3">
    <source>
        <dbReference type="EMBL" id="GGD21057.1"/>
    </source>
</evidence>
<dbReference type="EMBL" id="BMJJ01000005">
    <property type="protein sequence ID" value="GGD21057.1"/>
    <property type="molecule type" value="Genomic_DNA"/>
</dbReference>
<dbReference type="InterPro" id="IPR050768">
    <property type="entry name" value="UPF0353/GerABKA_families"/>
</dbReference>
<evidence type="ECO:0000256" key="1">
    <source>
        <dbReference type="SAM" id="Phobius"/>
    </source>
</evidence>
<feature type="transmembrane region" description="Helical" evidence="1">
    <location>
        <begin position="62"/>
        <end position="79"/>
    </location>
</feature>
<keyword evidence="1" id="KW-0472">Membrane</keyword>
<dbReference type="PANTHER" id="PTHR22550:SF18">
    <property type="entry name" value="VWFA DOMAIN-CONTAINING PROTEIN"/>
    <property type="match status" value="1"/>
</dbReference>
<sequence length="323" mass="33444">MAAPTALDFAWPLAFLLLPLPFLAMRFLSPSGEAGGALRVPSTLVADFADGQAVLSSQKRRLFLSWLLWLLLVVAIAGPRTVTTAPAAPASGRDIVLSLDVSGSMERPDFEVGGDKKRRMDVLKDMARAFVLGRAGDRVGLVIFGERAYVAAPLSFDVAAVAKTVDGIDVGLAGRSTAIGEGLGLALKKLSDSTAQAKVVILLSDGAQNAGTVQPGSAAELAKSLGIRVDTIAMGPLDLGEGERGDEGVDVATLSGIASQAGGTAYRVRTTEQLKEVMASIDALETSPSEAPATIVHASLWPFPGALALAVAGLMMLGRRGRR</sequence>
<dbReference type="AlphaFoldDB" id="A0A916XYD2"/>
<dbReference type="InterPro" id="IPR036465">
    <property type="entry name" value="vWFA_dom_sf"/>
</dbReference>
<dbReference type="Proteomes" id="UP000613160">
    <property type="component" value="Unassembled WGS sequence"/>
</dbReference>
<keyword evidence="4" id="KW-1185">Reference proteome</keyword>
<dbReference type="PANTHER" id="PTHR22550">
    <property type="entry name" value="SPORE GERMINATION PROTEIN"/>
    <property type="match status" value="1"/>
</dbReference>